<evidence type="ECO:0000256" key="3">
    <source>
        <dbReference type="ARBA" id="ARBA00012922"/>
    </source>
</evidence>
<dbReference type="AlphaFoldDB" id="S7ZPN1"/>
<dbReference type="PROSITE" id="PS00571">
    <property type="entry name" value="AMIDASES"/>
    <property type="match status" value="1"/>
</dbReference>
<evidence type="ECO:0000259" key="7">
    <source>
        <dbReference type="Pfam" id="PF01425"/>
    </source>
</evidence>
<dbReference type="InterPro" id="IPR020556">
    <property type="entry name" value="Amidase_CS"/>
</dbReference>
<evidence type="ECO:0000256" key="2">
    <source>
        <dbReference type="ARBA" id="ARBA00009199"/>
    </source>
</evidence>
<feature type="binding site" evidence="6">
    <location>
        <position position="190"/>
    </location>
    <ligand>
        <name>substrate</name>
    </ligand>
</feature>
<dbReference type="STRING" id="933388.S7ZPN1"/>
<dbReference type="OrthoDB" id="6428749at2759"/>
<dbReference type="HOGENOM" id="CLU_009600_9_2_1"/>
<dbReference type="PANTHER" id="PTHR46072:SF3">
    <property type="entry name" value="AMIDASE"/>
    <property type="match status" value="1"/>
</dbReference>
<comment type="similarity">
    <text evidence="2">Belongs to the amidase family.</text>
</comment>
<dbReference type="InterPro" id="IPR036928">
    <property type="entry name" value="AS_sf"/>
</dbReference>
<proteinExistence type="inferred from homology"/>
<dbReference type="eggNOG" id="KOG1212">
    <property type="taxonomic scope" value="Eukaryota"/>
</dbReference>
<feature type="active site" description="Charge relay system" evidence="5">
    <location>
        <position position="216"/>
    </location>
</feature>
<evidence type="ECO:0000313" key="8">
    <source>
        <dbReference type="EMBL" id="EPS30611.1"/>
    </source>
</evidence>
<dbReference type="SUPFAM" id="SSF75304">
    <property type="entry name" value="Amidase signature (AS) enzymes"/>
    <property type="match status" value="1"/>
</dbReference>
<dbReference type="EC" id="3.5.1.4" evidence="3"/>
<protein>
    <recommendedName>
        <fullName evidence="3">amidase</fullName>
        <ecNumber evidence="3">3.5.1.4</ecNumber>
    </recommendedName>
</protein>
<dbReference type="PIRSF" id="PIRSF001221">
    <property type="entry name" value="Amidase_fungi"/>
    <property type="match status" value="1"/>
</dbReference>
<keyword evidence="9" id="KW-1185">Reference proteome</keyword>
<evidence type="ECO:0000256" key="5">
    <source>
        <dbReference type="PIRSR" id="PIRSR001221-1"/>
    </source>
</evidence>
<name>S7ZPN1_PENO1</name>
<accession>S7ZPN1</accession>
<organism evidence="8 9">
    <name type="scientific">Penicillium oxalicum (strain 114-2 / CGMCC 5302)</name>
    <name type="common">Penicillium decumbens</name>
    <dbReference type="NCBI Taxonomy" id="933388"/>
    <lineage>
        <taxon>Eukaryota</taxon>
        <taxon>Fungi</taxon>
        <taxon>Dikarya</taxon>
        <taxon>Ascomycota</taxon>
        <taxon>Pezizomycotina</taxon>
        <taxon>Eurotiomycetes</taxon>
        <taxon>Eurotiomycetidae</taxon>
        <taxon>Eurotiales</taxon>
        <taxon>Aspergillaceae</taxon>
        <taxon>Penicillium</taxon>
    </lineage>
</organism>
<evidence type="ECO:0000256" key="1">
    <source>
        <dbReference type="ARBA" id="ARBA00001311"/>
    </source>
</evidence>
<dbReference type="GO" id="GO:0004040">
    <property type="term" value="F:amidase activity"/>
    <property type="evidence" value="ECO:0007669"/>
    <property type="project" value="UniProtKB-EC"/>
</dbReference>
<dbReference type="Proteomes" id="UP000019376">
    <property type="component" value="Unassembled WGS sequence"/>
</dbReference>
<feature type="active site" description="Charge relay system" evidence="5">
    <location>
        <position position="140"/>
    </location>
</feature>
<feature type="binding site" evidence="6">
    <location>
        <position position="216"/>
    </location>
    <ligand>
        <name>substrate</name>
    </ligand>
</feature>
<feature type="domain" description="Amidase" evidence="7">
    <location>
        <begin position="85"/>
        <end position="541"/>
    </location>
</feature>
<sequence length="553" mass="60353">MSPSLLSPTWQDFVAQKRQECQDKLPREWKLSEATLKAVPQHLLEYDLPRRSGLLTEEELDVTENYTATELLAKLASGQVTSLSVTTAFSKRAAIAQQVTSCLTETFFPAALDRARYLDEYLQRERKPLGPLHGLPVSIKDCFCVKGLQSTVGYVSCLNTPPSTTESALVTQLLELGAVLYVKTNVPQTMMTADSENNIFGRTLNPHNTSLTAGGSSGGEGALVAFRGSILGVGTDIAGSIRIPSLCCGVYGFKPTANRVPYGGQFCGAMEGLPGPIACAGPLGHSLADIKLFMDVVVGDGSAWKYDASAFAVPWNKSITLGSTQNGSLNIGVLSEDSHFPLHPPVRRALKRAVDALTQAGHRVIQIDNDTKDDLSVAYASRLAFQYFTYPPHEDLIEPSGEPPVTSVAKQSSPMFTGPLPVEQEKEPYHKINDLHEAREKYADSWRREWVTKKLDVILAPGAQNTAVAHDTYGWPPYTVMWNLLDYPACIIPYGAASQELDDEEFKTGDDVQPDYHPSEVHGAPCAIQVITPRFQDEQCLAAAELIEQALRK</sequence>
<keyword evidence="4" id="KW-0378">Hydrolase</keyword>
<dbReference type="PhylomeDB" id="S7ZPN1"/>
<feature type="active site" description="Acyl-ester intermediate" evidence="5">
    <location>
        <position position="240"/>
    </location>
</feature>
<evidence type="ECO:0000256" key="4">
    <source>
        <dbReference type="ARBA" id="ARBA00022801"/>
    </source>
</evidence>
<gene>
    <name evidence="8" type="ORF">PDE_05563</name>
</gene>
<dbReference type="Gene3D" id="3.90.1300.10">
    <property type="entry name" value="Amidase signature (AS) domain"/>
    <property type="match status" value="1"/>
</dbReference>
<dbReference type="Pfam" id="PF01425">
    <property type="entry name" value="Amidase"/>
    <property type="match status" value="1"/>
</dbReference>
<evidence type="ECO:0000313" key="9">
    <source>
        <dbReference type="Proteomes" id="UP000019376"/>
    </source>
</evidence>
<comment type="catalytic activity">
    <reaction evidence="1">
        <text>a monocarboxylic acid amide + H2O = a monocarboxylate + NH4(+)</text>
        <dbReference type="Rhea" id="RHEA:12020"/>
        <dbReference type="ChEBI" id="CHEBI:15377"/>
        <dbReference type="ChEBI" id="CHEBI:28938"/>
        <dbReference type="ChEBI" id="CHEBI:35757"/>
        <dbReference type="ChEBI" id="CHEBI:83628"/>
        <dbReference type="EC" id="3.5.1.4"/>
    </reaction>
</comment>
<evidence type="ECO:0000256" key="6">
    <source>
        <dbReference type="PIRSR" id="PIRSR001221-2"/>
    </source>
</evidence>
<feature type="binding site" evidence="6">
    <location>
        <begin position="237"/>
        <end position="240"/>
    </location>
    <ligand>
        <name>substrate</name>
    </ligand>
</feature>
<reference evidence="8 9" key="1">
    <citation type="journal article" date="2013" name="PLoS ONE">
        <title>Genomic and secretomic analyses reveal unique features of the lignocellulolytic enzyme system of Penicillium decumbens.</title>
        <authorList>
            <person name="Liu G."/>
            <person name="Zhang L."/>
            <person name="Wei X."/>
            <person name="Zou G."/>
            <person name="Qin Y."/>
            <person name="Ma L."/>
            <person name="Li J."/>
            <person name="Zheng H."/>
            <person name="Wang S."/>
            <person name="Wang C."/>
            <person name="Xun L."/>
            <person name="Zhao G.-P."/>
            <person name="Zhou Z."/>
            <person name="Qu Y."/>
        </authorList>
    </citation>
    <scope>NUCLEOTIDE SEQUENCE [LARGE SCALE GENOMIC DNA]</scope>
    <source>
        <strain evidence="9">114-2 / CGMCC 5302</strain>
    </source>
</reference>
<dbReference type="PANTHER" id="PTHR46072">
    <property type="entry name" value="AMIDASE-RELATED-RELATED"/>
    <property type="match status" value="1"/>
</dbReference>
<dbReference type="EMBL" id="KB644412">
    <property type="protein sequence ID" value="EPS30611.1"/>
    <property type="molecule type" value="Genomic_DNA"/>
</dbReference>
<dbReference type="InterPro" id="IPR023631">
    <property type="entry name" value="Amidase_dom"/>
</dbReference>